<keyword evidence="4" id="KW-1185">Reference proteome</keyword>
<proteinExistence type="predicted"/>
<keyword evidence="1" id="KW-0175">Coiled coil</keyword>
<dbReference type="Gene3D" id="3.90.1750.20">
    <property type="entry name" value="Putative Large Serine Recombinase, Chain B, Domain 2"/>
    <property type="match status" value="1"/>
</dbReference>
<evidence type="ECO:0000256" key="1">
    <source>
        <dbReference type="SAM" id="Coils"/>
    </source>
</evidence>
<evidence type="ECO:0000313" key="4">
    <source>
        <dbReference type="Proteomes" id="UP000515856"/>
    </source>
</evidence>
<feature type="coiled-coil region" evidence="1">
    <location>
        <begin position="490"/>
        <end position="524"/>
    </location>
</feature>
<dbReference type="AlphaFoldDB" id="A0A7G9GNA2"/>
<organism evidence="3 4">
    <name type="scientific">[Eubacterium] hominis</name>
    <dbReference type="NCBI Taxonomy" id="2764325"/>
    <lineage>
        <taxon>Bacteria</taxon>
        <taxon>Bacillati</taxon>
        <taxon>Bacillota</taxon>
        <taxon>Erysipelotrichia</taxon>
        <taxon>Erysipelotrichales</taxon>
        <taxon>Erysipelotrichaceae</taxon>
        <taxon>Amedibacillus</taxon>
    </lineage>
</organism>
<accession>A0A7G9GNA2</accession>
<dbReference type="InterPro" id="IPR038109">
    <property type="entry name" value="DNA_bind_recomb_sf"/>
</dbReference>
<dbReference type="PANTHER" id="PTHR30461:SF23">
    <property type="entry name" value="DNA RECOMBINASE-RELATED"/>
    <property type="match status" value="1"/>
</dbReference>
<dbReference type="InterPro" id="IPR050639">
    <property type="entry name" value="SSR_resolvase"/>
</dbReference>
<name>A0A7G9GNA2_9FIRM</name>
<dbReference type="CDD" id="cd00338">
    <property type="entry name" value="Ser_Recombinase"/>
    <property type="match status" value="1"/>
</dbReference>
<dbReference type="PANTHER" id="PTHR30461">
    <property type="entry name" value="DNA-INVERTASE FROM LAMBDOID PROPHAGE"/>
    <property type="match status" value="1"/>
</dbReference>
<dbReference type="GO" id="GO:0003677">
    <property type="term" value="F:DNA binding"/>
    <property type="evidence" value="ECO:0007669"/>
    <property type="project" value="InterPro"/>
</dbReference>
<dbReference type="KEGG" id="ehn:H9Q80_18925"/>
<reference evidence="3 4" key="1">
    <citation type="submission" date="2020-08" db="EMBL/GenBank/DDBJ databases">
        <authorList>
            <person name="Liu C."/>
            <person name="Sun Q."/>
        </authorList>
    </citation>
    <scope>NUCLEOTIDE SEQUENCE [LARGE SCALE GENOMIC DNA]</scope>
    <source>
        <strain evidence="3 4">NSJ-61</strain>
    </source>
</reference>
<dbReference type="Proteomes" id="UP000515856">
    <property type="component" value="Chromosome"/>
</dbReference>
<feature type="domain" description="Recombinase" evidence="2">
    <location>
        <begin position="201"/>
        <end position="326"/>
    </location>
</feature>
<dbReference type="InterPro" id="IPR025827">
    <property type="entry name" value="Zn_ribbon_recom_dom"/>
</dbReference>
<dbReference type="PROSITE" id="PS51737">
    <property type="entry name" value="RECOMBINASE_DNA_BIND"/>
    <property type="match status" value="1"/>
</dbReference>
<gene>
    <name evidence="3" type="ORF">H9Q80_18925</name>
</gene>
<dbReference type="Pfam" id="PF00239">
    <property type="entry name" value="Resolvase"/>
    <property type="match status" value="1"/>
</dbReference>
<sequence>MGITLRKQDVQQKALVNANSEEPMKVRVIPARKKFLPVAQQESVKKRVAAYCRVSSESDEQELSFESQCRFYKNKIDSEPSYDLVDIYADEGITGTSTEKREDFMRLMKDCLDGKVDLVITKSITRFARNTLDSISWIRRLKEIGVDIFFELENLHSLTASEMVLTMLSSIAQESSQNKSESVRWGYERQFEKGKTYLGNLYGYRTKRDTYYIDEEEAKIVIEVFDMYLAGVTDQAIADELTRRGVPTRLGKKVWKKAVIQRMLQNVKYCGDSIQGLSYNQDCLNQKRQKNKGQRKMYYVENSHKGIISKEVFKAAQIERARRNSKVKIIEFEESMKQNPKGKIPKKNKCGMYSTQNALSNRIICADCGSYYRRAVWTKRDGKKQPVWRCINRLDNGVNMCPDSPTLKEELLFEEIAKIVNKILSKKDQIKLDLAQKASQYINPKDVTSKIKKTEKHITEIDLKISDLLNKGMILVSRGVQDENQYKEHLEGLYQTKRKLTEELENLNSRLKEIRAAREKKVLKNLNEINASVSCLSQEEIAIFIEEIIVYKDYIEILTKTENRKKILINKVK</sequence>
<dbReference type="RefSeq" id="WP_117453758.1">
    <property type="nucleotide sequence ID" value="NZ_CP060636.1"/>
</dbReference>
<dbReference type="Gene3D" id="3.40.50.1390">
    <property type="entry name" value="Resolvase, N-terminal catalytic domain"/>
    <property type="match status" value="1"/>
</dbReference>
<dbReference type="InterPro" id="IPR036162">
    <property type="entry name" value="Resolvase-like_N_sf"/>
</dbReference>
<dbReference type="InterPro" id="IPR006119">
    <property type="entry name" value="Resolv_N"/>
</dbReference>
<dbReference type="InterPro" id="IPR011109">
    <property type="entry name" value="DNA_bind_recombinase_dom"/>
</dbReference>
<protein>
    <submittedName>
        <fullName evidence="3">Recombinase family protein</fullName>
    </submittedName>
</protein>
<dbReference type="SUPFAM" id="SSF53041">
    <property type="entry name" value="Resolvase-like"/>
    <property type="match status" value="1"/>
</dbReference>
<dbReference type="SMART" id="SM00857">
    <property type="entry name" value="Resolvase"/>
    <property type="match status" value="1"/>
</dbReference>
<evidence type="ECO:0000259" key="2">
    <source>
        <dbReference type="PROSITE" id="PS51737"/>
    </source>
</evidence>
<evidence type="ECO:0000313" key="3">
    <source>
        <dbReference type="EMBL" id="QNM12284.1"/>
    </source>
</evidence>
<dbReference type="EMBL" id="CP060636">
    <property type="protein sequence ID" value="QNM12284.1"/>
    <property type="molecule type" value="Genomic_DNA"/>
</dbReference>
<dbReference type="Pfam" id="PF13408">
    <property type="entry name" value="Zn_ribbon_recom"/>
    <property type="match status" value="1"/>
</dbReference>
<dbReference type="Pfam" id="PF07508">
    <property type="entry name" value="Recombinase"/>
    <property type="match status" value="1"/>
</dbReference>
<dbReference type="GO" id="GO:0000150">
    <property type="term" value="F:DNA strand exchange activity"/>
    <property type="evidence" value="ECO:0007669"/>
    <property type="project" value="InterPro"/>
</dbReference>